<dbReference type="Gene3D" id="3.30.360.90">
    <property type="match status" value="1"/>
</dbReference>
<dbReference type="Gene3D" id="2.60.40.4290">
    <property type="match status" value="1"/>
</dbReference>
<comment type="similarity">
    <text evidence="1">Belongs to the myoviridae tail sheath protein family.</text>
</comment>
<evidence type="ECO:0000313" key="7">
    <source>
        <dbReference type="Proteomes" id="UP000702964"/>
    </source>
</evidence>
<dbReference type="Pfam" id="PF17481">
    <property type="entry name" value="Phage_sheath_domII"/>
    <property type="match status" value="1"/>
</dbReference>
<protein>
    <recommendedName>
        <fullName evidence="8">Phage tail sheath protein</fullName>
    </recommendedName>
</protein>
<dbReference type="Pfam" id="PF26160">
    <property type="entry name" value="YqzN_YkzM"/>
    <property type="match status" value="1"/>
</dbReference>
<dbReference type="Gene3D" id="3.30.1490.360">
    <property type="match status" value="1"/>
</dbReference>
<dbReference type="EMBL" id="AOFI03000030">
    <property type="protein sequence ID" value="KAF4323922.1"/>
    <property type="molecule type" value="Genomic_DNA"/>
</dbReference>
<dbReference type="InterPro" id="IPR035089">
    <property type="entry name" value="Phage_sheath_subtilisin"/>
</dbReference>
<reference evidence="6" key="2">
    <citation type="submission" date="2020-02" db="EMBL/GenBank/DDBJ databases">
        <authorList>
            <person name="Studholme D.J."/>
        </authorList>
    </citation>
    <scope>NUCLEOTIDE SEQUENCE</scope>
    <source>
        <strain evidence="6">00238/432</strain>
    </source>
</reference>
<gene>
    <name evidence="6" type="ORF">G195_001887</name>
</gene>
<organism evidence="6 7">
    <name type="scientific">Phytophthora kernoviae 00238/432</name>
    <dbReference type="NCBI Taxonomy" id="1284355"/>
    <lineage>
        <taxon>Eukaryota</taxon>
        <taxon>Sar</taxon>
        <taxon>Stramenopiles</taxon>
        <taxon>Oomycota</taxon>
        <taxon>Peronosporomycetes</taxon>
        <taxon>Peronosporales</taxon>
        <taxon>Peronosporaceae</taxon>
        <taxon>Phytophthora</taxon>
    </lineage>
</organism>
<dbReference type="AlphaFoldDB" id="A0A8J4SMA3"/>
<comment type="caution">
    <text evidence="6">The sequence shown here is derived from an EMBL/GenBank/DDBJ whole genome shotgun (WGS) entry which is preliminary data.</text>
</comment>
<dbReference type="Pfam" id="PF17482">
    <property type="entry name" value="Phage_sheath_1C"/>
    <property type="match status" value="1"/>
</dbReference>
<evidence type="ECO:0000259" key="4">
    <source>
        <dbReference type="Pfam" id="PF17482"/>
    </source>
</evidence>
<dbReference type="InterPro" id="IPR020287">
    <property type="entry name" value="Tail_sheath_C"/>
</dbReference>
<feature type="domain" description="Tail sheath protein C-terminal" evidence="4">
    <location>
        <begin position="400"/>
        <end position="507"/>
    </location>
</feature>
<feature type="domain" description="YqzN/YkzM" evidence="5">
    <location>
        <begin position="1"/>
        <end position="43"/>
    </location>
</feature>
<reference evidence="6" key="1">
    <citation type="journal article" date="2015" name="Genom Data">
        <title>Draft genome sequences of Phytophthora kernoviae and Phytophthora ramorum lineage EU2 from Scotland.</title>
        <authorList>
            <person name="Sambles C."/>
            <person name="Schlenzig A."/>
            <person name="O'Neill P."/>
            <person name="Grant M."/>
            <person name="Studholme D.J."/>
        </authorList>
    </citation>
    <scope>NUCLEOTIDE SEQUENCE</scope>
    <source>
        <strain evidence="6">00238/432</strain>
    </source>
</reference>
<dbReference type="Proteomes" id="UP000702964">
    <property type="component" value="Unassembled WGS sequence"/>
</dbReference>
<feature type="domain" description="Tail sheath protein subtilisin-like" evidence="2">
    <location>
        <begin position="230"/>
        <end position="392"/>
    </location>
</feature>
<dbReference type="InterPro" id="IPR035326">
    <property type="entry name" value="Beta_sandwich_Seath"/>
</dbReference>
<dbReference type="Gene3D" id="3.30.1370.220">
    <property type="match status" value="1"/>
</dbReference>
<name>A0A8J4SMA3_9STRA</name>
<evidence type="ECO:0000313" key="6">
    <source>
        <dbReference type="EMBL" id="KAF4323922.1"/>
    </source>
</evidence>
<evidence type="ECO:0008006" key="8">
    <source>
        <dbReference type="Google" id="ProtNLM"/>
    </source>
</evidence>
<evidence type="ECO:0000256" key="1">
    <source>
        <dbReference type="ARBA" id="ARBA00008005"/>
    </source>
</evidence>
<dbReference type="InterPro" id="IPR058869">
    <property type="entry name" value="YqzN_YkzM"/>
</dbReference>
<feature type="domain" description="Phage tail sheath protein-like beta-sandwich" evidence="3">
    <location>
        <begin position="118"/>
        <end position="225"/>
    </location>
</feature>
<sequence length="508" mass="54185">MNHAEALFAVKAEVLYGALYEAAQETFSIEEAQERINQFMKAKAAASLAIQAGNRGTVVVPIKANWGPVGTFVEVGSEAAIERIFSAHALDNGTAYTSLKLALLGGPKKLLAYRVAGETAKAATLTLKDSSDAAVLQLDAKYPGDRGNGFYVTIQPGVIDNTKHEVRLFEGNRMLYALLTADISAASLAKEINADESNIWINAQAIGEGTGVVATVAGAAFKGGASGNDGLTNAEYIAVQGALEGEQFDVLALDHAADAPLLASFAAWVKRVRSEGKPVMAVFGGTTADDTSATAAQKASARSLTLNHEGVINVGTGVRLGDAFYSSAETSAYVAGLIAGQRLNESTTYAPSPFDDVTRRWTRAEQEQAVQNGVFIFFHDGRQVKVLRGVNTLVTPASGQNNAWKKIRSIRVMDAINTDLQRSAEDTYIGKVNNTEEGRQALIGAMKAYLALLAQSNVIEAEGYDVILDPAYYGAAPILKPEADQVFLQWNVKLTDVMEQLFGTFYVQ</sequence>
<evidence type="ECO:0000259" key="3">
    <source>
        <dbReference type="Pfam" id="PF17481"/>
    </source>
</evidence>
<evidence type="ECO:0000259" key="5">
    <source>
        <dbReference type="Pfam" id="PF26160"/>
    </source>
</evidence>
<proteinExistence type="inferred from homology"/>
<dbReference type="Gene3D" id="3.40.50.11790">
    <property type="match status" value="1"/>
</dbReference>
<accession>A0A8J4SMA3</accession>
<dbReference type="Pfam" id="PF04984">
    <property type="entry name" value="Phage_sheath_1"/>
    <property type="match status" value="1"/>
</dbReference>
<evidence type="ECO:0000259" key="2">
    <source>
        <dbReference type="Pfam" id="PF04984"/>
    </source>
</evidence>